<dbReference type="RefSeq" id="WP_268752642.1">
    <property type="nucleotide sequence ID" value="NZ_JAPRFQ010000004.1"/>
</dbReference>
<organism evidence="2 3">
    <name type="scientific">Aerococcus kribbianus</name>
    <dbReference type="NCBI Taxonomy" id="2999064"/>
    <lineage>
        <taxon>Bacteria</taxon>
        <taxon>Bacillati</taxon>
        <taxon>Bacillota</taxon>
        <taxon>Bacilli</taxon>
        <taxon>Lactobacillales</taxon>
        <taxon>Aerococcaceae</taxon>
        <taxon>Aerococcus</taxon>
    </lineage>
</organism>
<dbReference type="Pfam" id="PF14808">
    <property type="entry name" value="TMEM164"/>
    <property type="match status" value="1"/>
</dbReference>
<dbReference type="Proteomes" id="UP001146670">
    <property type="component" value="Unassembled WGS sequence"/>
</dbReference>
<feature type="transmembrane region" description="Helical" evidence="1">
    <location>
        <begin position="110"/>
        <end position="135"/>
    </location>
</feature>
<dbReference type="InterPro" id="IPR011737">
    <property type="entry name" value="CHP02206_TP0381"/>
</dbReference>
<dbReference type="NCBIfam" id="TIGR02206">
    <property type="entry name" value="intg_mem_TP0381"/>
    <property type="match status" value="1"/>
</dbReference>
<name>A0A9X3FPC3_9LACT</name>
<protein>
    <submittedName>
        <fullName evidence="2">TIGR02206 family membrane protein</fullName>
    </submittedName>
</protein>
<gene>
    <name evidence="2" type="ORF">OW157_07550</name>
</gene>
<keyword evidence="3" id="KW-1185">Reference proteome</keyword>
<feature type="transmembrane region" description="Helical" evidence="1">
    <location>
        <begin position="33"/>
        <end position="56"/>
    </location>
</feature>
<feature type="transmembrane region" description="Helical" evidence="1">
    <location>
        <begin position="221"/>
        <end position="245"/>
    </location>
</feature>
<reference evidence="2" key="1">
    <citation type="submission" date="2022-12" db="EMBL/GenBank/DDBJ databases">
        <title>Description and comparative metabolic analysis of Aerococcus sp. nov., isolated from the feces of a pig.</title>
        <authorList>
            <person name="Chang Y.-H."/>
        </authorList>
    </citation>
    <scope>NUCLEOTIDE SEQUENCE</scope>
    <source>
        <strain evidence="2">YH-aer222</strain>
    </source>
</reference>
<proteinExistence type="predicted"/>
<feature type="transmembrane region" description="Helical" evidence="1">
    <location>
        <begin position="175"/>
        <end position="200"/>
    </location>
</feature>
<dbReference type="EMBL" id="JAPRFR010000004">
    <property type="protein sequence ID" value="MCZ0726408.1"/>
    <property type="molecule type" value="Genomic_DNA"/>
</dbReference>
<accession>A0A9X3FPC3</accession>
<evidence type="ECO:0000256" key="1">
    <source>
        <dbReference type="SAM" id="Phobius"/>
    </source>
</evidence>
<feature type="transmembrane region" description="Helical" evidence="1">
    <location>
        <begin position="147"/>
        <end position="169"/>
    </location>
</feature>
<evidence type="ECO:0000313" key="2">
    <source>
        <dbReference type="EMBL" id="MCZ0726408.1"/>
    </source>
</evidence>
<comment type="caution">
    <text evidence="2">The sequence shown here is derived from an EMBL/GenBank/DDBJ whole genome shotgun (WGS) entry which is preliminary data.</text>
</comment>
<keyword evidence="1" id="KW-0812">Transmembrane</keyword>
<feature type="transmembrane region" description="Helical" evidence="1">
    <location>
        <begin position="68"/>
        <end position="90"/>
    </location>
</feature>
<dbReference type="AlphaFoldDB" id="A0A9X3FPC3"/>
<keyword evidence="1" id="KW-0472">Membrane</keyword>
<keyword evidence="1" id="KW-1133">Transmembrane helix</keyword>
<evidence type="ECO:0000313" key="3">
    <source>
        <dbReference type="Proteomes" id="UP001146670"/>
    </source>
</evidence>
<sequence length="250" mass="28710">MAQWKDDKFLNANSLDTTLDRLYKNCISIDAPFISAFSLAHFLYLSAFFAILTFILTNQELLVANHVLIARGLLAISIGQQIMLYSWYYFETDFDVKQALPLHICRISTLLGIVYLLTGNAVVMNVLFYFGLYAYFSFFMPSRINKIYHVSGLSYFINHVITILLPYYAHFTTGWLPTISGLCLSLVFFAIFYVVAYFVNQHVDGNYFYMKNRPLPVLSKVSDGIYHLVNFAFASGLFIFAYWAFNAVFA</sequence>